<feature type="region of interest" description="Disordered" evidence="1">
    <location>
        <begin position="45"/>
        <end position="116"/>
    </location>
</feature>
<dbReference type="Proteomes" id="UP001176941">
    <property type="component" value="Chromosome 8"/>
</dbReference>
<feature type="compositionally biased region" description="Basic and acidic residues" evidence="1">
    <location>
        <begin position="45"/>
        <end position="59"/>
    </location>
</feature>
<feature type="compositionally biased region" description="Polar residues" evidence="1">
    <location>
        <begin position="66"/>
        <end position="82"/>
    </location>
</feature>
<accession>A0ABN8ZYY2</accession>
<keyword evidence="3" id="KW-1185">Reference proteome</keyword>
<organism evidence="2 3">
    <name type="scientific">Rangifer tarandus platyrhynchus</name>
    <name type="common">Svalbard reindeer</name>
    <dbReference type="NCBI Taxonomy" id="3082113"/>
    <lineage>
        <taxon>Eukaryota</taxon>
        <taxon>Metazoa</taxon>
        <taxon>Chordata</taxon>
        <taxon>Craniata</taxon>
        <taxon>Vertebrata</taxon>
        <taxon>Euteleostomi</taxon>
        <taxon>Mammalia</taxon>
        <taxon>Eutheria</taxon>
        <taxon>Laurasiatheria</taxon>
        <taxon>Artiodactyla</taxon>
        <taxon>Ruminantia</taxon>
        <taxon>Pecora</taxon>
        <taxon>Cervidae</taxon>
        <taxon>Odocoileinae</taxon>
        <taxon>Rangifer</taxon>
    </lineage>
</organism>
<dbReference type="EMBL" id="OX459944">
    <property type="protein sequence ID" value="CAI9178924.1"/>
    <property type="molecule type" value="Genomic_DNA"/>
</dbReference>
<evidence type="ECO:0000256" key="1">
    <source>
        <dbReference type="SAM" id="MobiDB-lite"/>
    </source>
</evidence>
<proteinExistence type="predicted"/>
<name>A0ABN8ZYY2_RANTA</name>
<feature type="compositionally biased region" description="Basic and acidic residues" evidence="1">
    <location>
        <begin position="94"/>
        <end position="109"/>
    </location>
</feature>
<evidence type="ECO:0000313" key="2">
    <source>
        <dbReference type="EMBL" id="CAI9178924.1"/>
    </source>
</evidence>
<evidence type="ECO:0000313" key="3">
    <source>
        <dbReference type="Proteomes" id="UP001176941"/>
    </source>
</evidence>
<reference evidence="2" key="1">
    <citation type="submission" date="2023-04" db="EMBL/GenBank/DDBJ databases">
        <authorList>
            <consortium name="ELIXIR-Norway"/>
        </authorList>
    </citation>
    <scope>NUCLEOTIDE SEQUENCE [LARGE SCALE GENOMIC DNA]</scope>
</reference>
<protein>
    <submittedName>
        <fullName evidence="2">Uncharacterized protein</fullName>
    </submittedName>
</protein>
<sequence>MGGEFDEVIVVQTVSPWRALPKVGASESTQITELMRELHKTVHLEHLSRGLTESKEQRQADAGTGDTASAPTGGSTAWSVTSHARLLLGAASEGRIRDRTADPGARRVDTPGPRRC</sequence>
<gene>
    <name evidence="2" type="ORF">MRATA1EN1_LOCUS27886</name>
</gene>